<comment type="caution">
    <text evidence="10">The sequence shown here is derived from an EMBL/GenBank/DDBJ whole genome shotgun (WGS) entry which is preliminary data.</text>
</comment>
<dbReference type="Proteomes" id="UP000823630">
    <property type="component" value="Unassembled WGS sequence"/>
</dbReference>
<protein>
    <submittedName>
        <fullName evidence="10">TolC family protein</fullName>
    </submittedName>
</protein>
<keyword evidence="7" id="KW-0998">Cell outer membrane</keyword>
<evidence type="ECO:0000256" key="6">
    <source>
        <dbReference type="ARBA" id="ARBA00023136"/>
    </source>
</evidence>
<keyword evidence="3" id="KW-0813">Transport</keyword>
<organism evidence="10 11">
    <name type="scientific">Candidatus Enterousia avistercoris</name>
    <dbReference type="NCBI Taxonomy" id="2840788"/>
    <lineage>
        <taxon>Bacteria</taxon>
        <taxon>Pseudomonadati</taxon>
        <taxon>Pseudomonadota</taxon>
        <taxon>Alphaproteobacteria</taxon>
        <taxon>Candidatus Enterousia</taxon>
    </lineage>
</organism>
<dbReference type="AlphaFoldDB" id="A0A9D9GRR6"/>
<evidence type="ECO:0000256" key="4">
    <source>
        <dbReference type="ARBA" id="ARBA00022452"/>
    </source>
</evidence>
<keyword evidence="4" id="KW-1134">Transmembrane beta strand</keyword>
<dbReference type="PANTHER" id="PTHR30026:SF20">
    <property type="entry name" value="OUTER MEMBRANE PROTEIN TOLC"/>
    <property type="match status" value="1"/>
</dbReference>
<evidence type="ECO:0000256" key="9">
    <source>
        <dbReference type="SAM" id="SignalP"/>
    </source>
</evidence>
<feature type="signal peptide" evidence="9">
    <location>
        <begin position="1"/>
        <end position="22"/>
    </location>
</feature>
<evidence type="ECO:0000256" key="1">
    <source>
        <dbReference type="ARBA" id="ARBA00004442"/>
    </source>
</evidence>
<gene>
    <name evidence="10" type="ORF">IAC69_00070</name>
</gene>
<keyword evidence="6" id="KW-0472">Membrane</keyword>
<keyword evidence="9" id="KW-0732">Signal</keyword>
<comment type="similarity">
    <text evidence="2">Belongs to the outer membrane factor (OMF) (TC 1.B.17) family.</text>
</comment>
<proteinExistence type="inferred from homology"/>
<dbReference type="Gene3D" id="1.20.1600.10">
    <property type="entry name" value="Outer membrane efflux proteins (OEP)"/>
    <property type="match status" value="1"/>
</dbReference>
<dbReference type="GO" id="GO:0015288">
    <property type="term" value="F:porin activity"/>
    <property type="evidence" value="ECO:0007669"/>
    <property type="project" value="TreeGrafter"/>
</dbReference>
<feature type="chain" id="PRO_5039709624" evidence="9">
    <location>
        <begin position="23"/>
        <end position="445"/>
    </location>
</feature>
<name>A0A9D9GRR6_9PROT</name>
<dbReference type="InterPro" id="IPR051906">
    <property type="entry name" value="TolC-like"/>
</dbReference>
<dbReference type="InterPro" id="IPR003423">
    <property type="entry name" value="OMP_efflux"/>
</dbReference>
<evidence type="ECO:0000313" key="10">
    <source>
        <dbReference type="EMBL" id="MBO8424865.1"/>
    </source>
</evidence>
<feature type="coiled-coil region" evidence="8">
    <location>
        <begin position="34"/>
        <end position="61"/>
    </location>
</feature>
<dbReference type="GO" id="GO:1990281">
    <property type="term" value="C:efflux pump complex"/>
    <property type="evidence" value="ECO:0007669"/>
    <property type="project" value="TreeGrafter"/>
</dbReference>
<dbReference type="GO" id="GO:0015562">
    <property type="term" value="F:efflux transmembrane transporter activity"/>
    <property type="evidence" value="ECO:0007669"/>
    <property type="project" value="InterPro"/>
</dbReference>
<dbReference type="PANTHER" id="PTHR30026">
    <property type="entry name" value="OUTER MEMBRANE PROTEIN TOLC"/>
    <property type="match status" value="1"/>
</dbReference>
<reference evidence="10" key="2">
    <citation type="journal article" date="2021" name="PeerJ">
        <title>Extensive microbial diversity within the chicken gut microbiome revealed by metagenomics and culture.</title>
        <authorList>
            <person name="Gilroy R."/>
            <person name="Ravi A."/>
            <person name="Getino M."/>
            <person name="Pursley I."/>
            <person name="Horton D.L."/>
            <person name="Alikhan N.F."/>
            <person name="Baker D."/>
            <person name="Gharbi K."/>
            <person name="Hall N."/>
            <person name="Watson M."/>
            <person name="Adriaenssens E.M."/>
            <person name="Foster-Nyarko E."/>
            <person name="Jarju S."/>
            <person name="Secka A."/>
            <person name="Antonio M."/>
            <person name="Oren A."/>
            <person name="Chaudhuri R.R."/>
            <person name="La Ragione R."/>
            <person name="Hildebrand F."/>
            <person name="Pallen M.J."/>
        </authorList>
    </citation>
    <scope>NUCLEOTIDE SEQUENCE</scope>
    <source>
        <strain evidence="10">8207</strain>
    </source>
</reference>
<evidence type="ECO:0000313" key="11">
    <source>
        <dbReference type="Proteomes" id="UP000823630"/>
    </source>
</evidence>
<dbReference type="SUPFAM" id="SSF56954">
    <property type="entry name" value="Outer membrane efflux proteins (OEP)"/>
    <property type="match status" value="1"/>
</dbReference>
<dbReference type="Pfam" id="PF02321">
    <property type="entry name" value="OEP"/>
    <property type="match status" value="2"/>
</dbReference>
<reference evidence="10" key="1">
    <citation type="submission" date="2020-10" db="EMBL/GenBank/DDBJ databases">
        <authorList>
            <person name="Gilroy R."/>
        </authorList>
    </citation>
    <scope>NUCLEOTIDE SEQUENCE</scope>
    <source>
        <strain evidence="10">8207</strain>
    </source>
</reference>
<dbReference type="EMBL" id="JADINC010000002">
    <property type="protein sequence ID" value="MBO8424865.1"/>
    <property type="molecule type" value="Genomic_DNA"/>
</dbReference>
<keyword evidence="5" id="KW-0812">Transmembrane</keyword>
<sequence>MRKFRFATALLCAAVAVSDASAMDLSLNDAVDMILDESQDLKKADANIKQAEAQLDAVNANRWFKIDGTATYMNLIDMKNPTKSYSVSIPDEIGAALSQFTGGQPVPLPDKLDIPDSMFMAGVSVTQPIYTFGKIGNAVKAVKSAVKMAQASHEITMREVKYSAVDLYWTAKMTDEIVEISRSDLQAARDARRSLTSAGRANRSNLVKIESDIATKEINLSNAEFNRDTAHRMLKILAGIDINEELNLTDEFPDEFPDLNAPELTSTPQWDALNEQIQMYERNARSQRANALPTLAATASYDYIAYGPNIPNMFGHDNMQSAYWGLALQLPIFSGGANMANATVQAMNAEAARQDLDKAKKMTNEEYTRAIDQYNHLRGNLATLKNARDLAAKAYDFSSGRFASGQTSAVELAEVSAGLYQLDMALLQAKYNILMSAESVKKLGE</sequence>
<dbReference type="GO" id="GO:0009279">
    <property type="term" value="C:cell outer membrane"/>
    <property type="evidence" value="ECO:0007669"/>
    <property type="project" value="UniProtKB-SubCell"/>
</dbReference>
<accession>A0A9D9GRR6</accession>
<evidence type="ECO:0000256" key="2">
    <source>
        <dbReference type="ARBA" id="ARBA00007613"/>
    </source>
</evidence>
<comment type="subcellular location">
    <subcellularLocation>
        <location evidence="1">Cell outer membrane</location>
    </subcellularLocation>
</comment>
<keyword evidence="8" id="KW-0175">Coiled coil</keyword>
<evidence type="ECO:0000256" key="8">
    <source>
        <dbReference type="SAM" id="Coils"/>
    </source>
</evidence>
<evidence type="ECO:0000256" key="3">
    <source>
        <dbReference type="ARBA" id="ARBA00022448"/>
    </source>
</evidence>
<feature type="coiled-coil region" evidence="8">
    <location>
        <begin position="339"/>
        <end position="366"/>
    </location>
</feature>
<evidence type="ECO:0000256" key="5">
    <source>
        <dbReference type="ARBA" id="ARBA00022692"/>
    </source>
</evidence>
<evidence type="ECO:0000256" key="7">
    <source>
        <dbReference type="ARBA" id="ARBA00023237"/>
    </source>
</evidence>